<reference evidence="3" key="1">
    <citation type="submission" date="2025-08" db="UniProtKB">
        <authorList>
            <consortium name="RefSeq"/>
        </authorList>
    </citation>
    <scope>IDENTIFICATION</scope>
</reference>
<dbReference type="Pfam" id="PF00443">
    <property type="entry name" value="UCH"/>
    <property type="match status" value="1"/>
</dbReference>
<dbReference type="SUPFAM" id="SSF54001">
    <property type="entry name" value="Cysteine proteinases"/>
    <property type="match status" value="1"/>
</dbReference>
<dbReference type="Gene3D" id="3.90.70.10">
    <property type="entry name" value="Cysteine proteinases"/>
    <property type="match status" value="2"/>
</dbReference>
<gene>
    <name evidence="3" type="primary">LOC34618375</name>
</gene>
<dbReference type="GO" id="GO:0016579">
    <property type="term" value="P:protein deubiquitination"/>
    <property type="evidence" value="ECO:0007669"/>
    <property type="project" value="InterPro"/>
</dbReference>
<keyword evidence="2" id="KW-1185">Reference proteome</keyword>
<dbReference type="InterPro" id="IPR035927">
    <property type="entry name" value="DUSP-like_sf"/>
</dbReference>
<evidence type="ECO:0000313" key="2">
    <source>
        <dbReference type="Proteomes" id="UP000515125"/>
    </source>
</evidence>
<organism evidence="2 3">
    <name type="scientific">Cyclospora cayetanensis</name>
    <dbReference type="NCBI Taxonomy" id="88456"/>
    <lineage>
        <taxon>Eukaryota</taxon>
        <taxon>Sar</taxon>
        <taxon>Alveolata</taxon>
        <taxon>Apicomplexa</taxon>
        <taxon>Conoidasida</taxon>
        <taxon>Coccidia</taxon>
        <taxon>Eucoccidiorida</taxon>
        <taxon>Eimeriorina</taxon>
        <taxon>Eimeriidae</taxon>
        <taxon>Cyclospora</taxon>
    </lineage>
</organism>
<dbReference type="InterPro" id="IPR001394">
    <property type="entry name" value="Peptidase_C19_UCH"/>
</dbReference>
<dbReference type="PANTHER" id="PTHR21646:SF46">
    <property type="entry name" value="UBIQUITIN CARBOXYL-TERMINAL HYDROLASE"/>
    <property type="match status" value="1"/>
</dbReference>
<dbReference type="InterPro" id="IPR018200">
    <property type="entry name" value="USP_CS"/>
</dbReference>
<dbReference type="PROSITE" id="PS50235">
    <property type="entry name" value="USP_3"/>
    <property type="match status" value="1"/>
</dbReference>
<dbReference type="AlphaFoldDB" id="A0A6P6RSH8"/>
<dbReference type="RefSeq" id="XP_026190060.1">
    <property type="nucleotide sequence ID" value="XM_026334275.1"/>
</dbReference>
<proteinExistence type="predicted"/>
<evidence type="ECO:0000259" key="1">
    <source>
        <dbReference type="PROSITE" id="PS50235"/>
    </source>
</evidence>
<dbReference type="OrthoDB" id="292964at2759"/>
<dbReference type="Gene3D" id="3.30.2230.10">
    <property type="entry name" value="DUSP-like"/>
    <property type="match status" value="1"/>
</dbReference>
<dbReference type="PROSITE" id="PS00972">
    <property type="entry name" value="USP_1"/>
    <property type="match status" value="1"/>
</dbReference>
<dbReference type="Proteomes" id="UP000515125">
    <property type="component" value="Unplaced"/>
</dbReference>
<dbReference type="PROSITE" id="PS00973">
    <property type="entry name" value="USP_2"/>
    <property type="match status" value="1"/>
</dbReference>
<dbReference type="GeneID" id="34618375"/>
<name>A0A6P6RSH8_9EIME</name>
<dbReference type="InterPro" id="IPR028889">
    <property type="entry name" value="USP"/>
</dbReference>
<sequence length="1155" mass="127155">MTRQPGSGDGAADSIVSQCSDQLQQQRLLENGGPDFPFLHLWEIWQRGSMTPLSRGETWYIVNEGFLQNLQQEANRLKSRLSPEAVAQALSGLDKFVELSKQRLEQQRNNPPQSHLRIVNAQLLSPESVRKGFATKRTRLAAGVEKQMGIAFQVCEASTWTVLCAWVPHDIEIPRGVYKQSGHFHVEVQPLLLHAFKALGNCSSCKETVAEPVSQFAAARADSLDFTIHKLKELVAVEAYDASLHFSLELREVPGGSLAAPASSWNCVWEASETFLEDTDVEDGAGLVLLHRSACRCSRKEAASAEEDEFDDAMWEAERGAPSMGESSAVQRGGGAVMGVARGSRPLCGIRRPTLVASAPSSSESSGICHAQSLVDVWLATGGLVGLVNLANTCFMNAAVQCLSVVLPFTRYFLSGAYKAHINEQNCMGTQGRLANAYAKTLKALWASGDSAFAPRELKWAVGEVREEFLGFAQQDSQELLAFLLDGIHEDLNRVRKKPYYEDKIEGAEGASDSVTALRSWQRHKEIHDSMVVDLFQGQYRSQLVCPQCRRLSVTFDPFLNLSLPLPNAAPLRFNIAGCFETSKAFAAEMQAKLPLSQAQTKELALQLLNAAMKGDMPHANLMEEEKEELRLQICHCPSGVKSLNGLREDNVLLICRRIGEMTPGSPLLANGLKPFCPGEELRSKTEKRLTSIFVWFLPSRTVRVRSKPLEHDASNVLELEGQVPLDTPTGATSGCVLPSENLTAGGPTAGAGDSDADELTHALQAMAKKRRSVGLPVSLEASDSFFVMIVPLVKYQADPRVIGSWMPVLRLVTASTTCSDLYAAAENAFFLPGASRAEEGTEASSGALAISPRTSFSPEEGCVQQQKSKISGVFTQAVEAINKTFGPAAHAEATSRKWRLQAMALVYLDVSAVDNLTSISSSNSSSNSSSVETQGTMVSGILSLGVVRQSHKIHLADCLQLFAEREVLDEDNMWYCGTCRKHVQAQKKLDLWRMPKVLILHLKRFHNVNRWSRSKITTRVCFPYKNGEYLDMSQFILPGGLQQLQEEDPSFSPEYELIGVNVHSGELGGGHYYAYTKIRGQWYEFNDSCVTPVHEDKCHSADAYMLTYELRSSRENSKSRLAIVETANRLQPVDHQVRQPLPQHHQPTVSPWVM</sequence>
<feature type="domain" description="USP" evidence="1">
    <location>
        <begin position="385"/>
        <end position="1112"/>
    </location>
</feature>
<dbReference type="InterPro" id="IPR050185">
    <property type="entry name" value="Ub_carboxyl-term_hydrolase"/>
</dbReference>
<dbReference type="GO" id="GO:0004843">
    <property type="term" value="F:cysteine-type deubiquitinase activity"/>
    <property type="evidence" value="ECO:0007669"/>
    <property type="project" value="InterPro"/>
</dbReference>
<evidence type="ECO:0000313" key="3">
    <source>
        <dbReference type="RefSeq" id="XP_026190060.1"/>
    </source>
</evidence>
<protein>
    <submittedName>
        <fullName evidence="3">Uncharacterized protein LOC34618375</fullName>
    </submittedName>
</protein>
<dbReference type="InterPro" id="IPR038765">
    <property type="entry name" value="Papain-like_cys_pep_sf"/>
</dbReference>
<dbReference type="PANTHER" id="PTHR21646">
    <property type="entry name" value="UBIQUITIN CARBOXYL-TERMINAL HYDROLASE"/>
    <property type="match status" value="1"/>
</dbReference>
<accession>A0A6P6RSH8</accession>